<keyword evidence="1" id="KW-0175">Coiled coil</keyword>
<organism evidence="3 4">
    <name type="scientific">Kribbella turkmenica</name>
    <dbReference type="NCBI Taxonomy" id="2530375"/>
    <lineage>
        <taxon>Bacteria</taxon>
        <taxon>Bacillati</taxon>
        <taxon>Actinomycetota</taxon>
        <taxon>Actinomycetes</taxon>
        <taxon>Propionibacteriales</taxon>
        <taxon>Kribbellaceae</taxon>
        <taxon>Kribbella</taxon>
    </lineage>
</organism>
<comment type="caution">
    <text evidence="3">The sequence shown here is derived from an EMBL/GenBank/DDBJ whole genome shotgun (WGS) entry which is preliminary data.</text>
</comment>
<evidence type="ECO:0000313" key="4">
    <source>
        <dbReference type="Proteomes" id="UP000295172"/>
    </source>
</evidence>
<gene>
    <name evidence="3" type="ORF">E1218_05070</name>
</gene>
<dbReference type="EMBL" id="SMKR01000013">
    <property type="protein sequence ID" value="TDD29240.1"/>
    <property type="molecule type" value="Genomic_DNA"/>
</dbReference>
<accession>A0A4R4XEX6</accession>
<dbReference type="AlphaFoldDB" id="A0A4R4XEX6"/>
<sequence>MRLLHLTALGADEAPASIEFGSRLTVIYGASDTGKSYVLDALDFMLGGKALRVIPEAAAYDRLLLGIQLSDGSTVTLSRSLRGGNIGVFEEDVRGEPTRLPDQTLLAQNRKSNQGTISQFLLADLGLTDQRVRKNSRNELQAVGFRNLAHLCLVHEDRMISTRSPVESGITPARTAERSVFKLLLEGVDDSALVAGEDPTQFRRVNRGQLEVLQRATEQVRRLIADAPERPAVLDRLAQVNSEIERTSEAIENALDRRDGLISERDDLQRAVRTERERVSDTATLLSRFMLLDQQYSSDLERLTMVREAGTLLGYFDSDVCVFCGALPENQNPGHAAYETAQLAEAVETEIQKTTALKGDLSGTIEGIVSDRGDAQARLQDVSRGVERLAESIRSLDEQVQPIRDDLSELLARRSELERYVILWERIDELESLYQEVELATPDTPESVNVGIGSHTRRDFSAALRRILSDWQVPGSADATVDFDGAPEIVLEHRRRADRGKGMRAILNAGFSVTLSEYCLEHGRPHPGFVALDTPVLTYRDADSSSRQRGDELLSQSVSDAFYASLTNDYLTQVIIIENATPPRIASPDCSVIYFSGTAGIGRPGFYPAQPPGDA</sequence>
<dbReference type="GO" id="GO:0016887">
    <property type="term" value="F:ATP hydrolysis activity"/>
    <property type="evidence" value="ECO:0007669"/>
    <property type="project" value="InterPro"/>
</dbReference>
<feature type="coiled-coil region" evidence="1">
    <location>
        <begin position="234"/>
        <end position="271"/>
    </location>
</feature>
<evidence type="ECO:0000256" key="1">
    <source>
        <dbReference type="SAM" id="Coils"/>
    </source>
</evidence>
<dbReference type="Pfam" id="PF13476">
    <property type="entry name" value="AAA_23"/>
    <property type="match status" value="1"/>
</dbReference>
<dbReference type="RefSeq" id="WP_132316728.1">
    <property type="nucleotide sequence ID" value="NZ_SMKR01000013.1"/>
</dbReference>
<reference evidence="3 4" key="1">
    <citation type="submission" date="2019-02" db="EMBL/GenBank/DDBJ databases">
        <title>Draft genome sequences of novel Actinobacteria.</title>
        <authorList>
            <person name="Sahin N."/>
            <person name="Ay H."/>
            <person name="Saygin H."/>
        </authorList>
    </citation>
    <scope>NUCLEOTIDE SEQUENCE [LARGE SCALE GENOMIC DNA]</scope>
    <source>
        <strain evidence="3 4">16K104</strain>
    </source>
</reference>
<evidence type="ECO:0000259" key="2">
    <source>
        <dbReference type="Pfam" id="PF13476"/>
    </source>
</evidence>
<dbReference type="InterPro" id="IPR027417">
    <property type="entry name" value="P-loop_NTPase"/>
</dbReference>
<dbReference type="OrthoDB" id="975794at2"/>
<protein>
    <recommendedName>
        <fullName evidence="2">Rad50/SbcC-type AAA domain-containing protein</fullName>
    </recommendedName>
</protein>
<name>A0A4R4XEX6_9ACTN</name>
<dbReference type="Gene3D" id="3.40.50.300">
    <property type="entry name" value="P-loop containing nucleotide triphosphate hydrolases"/>
    <property type="match status" value="1"/>
</dbReference>
<dbReference type="InterPro" id="IPR038729">
    <property type="entry name" value="Rad50/SbcC_AAA"/>
</dbReference>
<dbReference type="SUPFAM" id="SSF52540">
    <property type="entry name" value="P-loop containing nucleoside triphosphate hydrolases"/>
    <property type="match status" value="1"/>
</dbReference>
<dbReference type="GO" id="GO:0006302">
    <property type="term" value="P:double-strand break repair"/>
    <property type="evidence" value="ECO:0007669"/>
    <property type="project" value="InterPro"/>
</dbReference>
<proteinExistence type="predicted"/>
<keyword evidence="4" id="KW-1185">Reference proteome</keyword>
<evidence type="ECO:0000313" key="3">
    <source>
        <dbReference type="EMBL" id="TDD29240.1"/>
    </source>
</evidence>
<feature type="domain" description="Rad50/SbcC-type AAA" evidence="2">
    <location>
        <begin position="16"/>
        <end position="174"/>
    </location>
</feature>
<dbReference type="Proteomes" id="UP000295172">
    <property type="component" value="Unassembled WGS sequence"/>
</dbReference>